<proteinExistence type="predicted"/>
<feature type="region of interest" description="Disordered" evidence="1">
    <location>
        <begin position="1"/>
        <end position="65"/>
    </location>
</feature>
<dbReference type="EMBL" id="JAKUCV010003760">
    <property type="protein sequence ID" value="KAJ4837706.1"/>
    <property type="molecule type" value="Genomic_DNA"/>
</dbReference>
<reference evidence="2" key="1">
    <citation type="submission" date="2022-02" db="EMBL/GenBank/DDBJ databases">
        <authorList>
            <person name="Henning P.M."/>
            <person name="McCubbin A.G."/>
            <person name="Shore J.S."/>
        </authorList>
    </citation>
    <scope>NUCLEOTIDE SEQUENCE</scope>
    <source>
        <strain evidence="2">F60SS</strain>
        <tissue evidence="2">Leaves</tissue>
    </source>
</reference>
<dbReference type="GO" id="GO:0006261">
    <property type="term" value="P:DNA-templated DNA replication"/>
    <property type="evidence" value="ECO:0007669"/>
    <property type="project" value="TreeGrafter"/>
</dbReference>
<keyword evidence="3" id="KW-1185">Reference proteome</keyword>
<dbReference type="GO" id="GO:0000731">
    <property type="term" value="P:DNA synthesis involved in DNA repair"/>
    <property type="evidence" value="ECO:0007669"/>
    <property type="project" value="InterPro"/>
</dbReference>
<dbReference type="InterPro" id="IPR007218">
    <property type="entry name" value="DNA_pol_delta_4"/>
</dbReference>
<gene>
    <name evidence="2" type="ORF">Tsubulata_046206</name>
</gene>
<accession>A0A9Q0JCK9</accession>
<sequence>MATSSSSMKGFYRQRKNNITGITKPSSSSSKSKKPSPRHSATVGSGITQPPALISHGSPDLQDDFDKNETLLRKFDMDMKYGPCIGMTRMARWERACRLGLNPPEEIGILLKSEKVQGESLWDGRI</sequence>
<reference evidence="2" key="2">
    <citation type="journal article" date="2023" name="Plants (Basel)">
        <title>Annotation of the Turnera subulata (Passifloraceae) Draft Genome Reveals the S-Locus Evolved after the Divergence of Turneroideae from Passifloroideae in a Stepwise Manner.</title>
        <authorList>
            <person name="Henning P.M."/>
            <person name="Roalson E.H."/>
            <person name="Mir W."/>
            <person name="McCubbin A.G."/>
            <person name="Shore J.S."/>
        </authorList>
    </citation>
    <scope>NUCLEOTIDE SEQUENCE</scope>
    <source>
        <strain evidence="2">F60SS</strain>
    </source>
</reference>
<dbReference type="Proteomes" id="UP001141552">
    <property type="component" value="Unassembled WGS sequence"/>
</dbReference>
<protein>
    <recommendedName>
        <fullName evidence="4">DNA polymerase delta subunit 4</fullName>
    </recommendedName>
</protein>
<name>A0A9Q0JCK9_9ROSI</name>
<dbReference type="PANTHER" id="PTHR14303:SF0">
    <property type="entry name" value="DNA POLYMERASE DELTA SUBUNIT 4"/>
    <property type="match status" value="1"/>
</dbReference>
<dbReference type="OrthoDB" id="337486at2759"/>
<dbReference type="Pfam" id="PF04081">
    <property type="entry name" value="DNA_pol_delta_4"/>
    <property type="match status" value="1"/>
</dbReference>
<comment type="caution">
    <text evidence="2">The sequence shown here is derived from an EMBL/GenBank/DDBJ whole genome shotgun (WGS) entry which is preliminary data.</text>
</comment>
<dbReference type="GO" id="GO:0043625">
    <property type="term" value="C:delta DNA polymerase complex"/>
    <property type="evidence" value="ECO:0007669"/>
    <property type="project" value="TreeGrafter"/>
</dbReference>
<dbReference type="GO" id="GO:0003887">
    <property type="term" value="F:DNA-directed DNA polymerase activity"/>
    <property type="evidence" value="ECO:0007669"/>
    <property type="project" value="TreeGrafter"/>
</dbReference>
<dbReference type="AlphaFoldDB" id="A0A9Q0JCK9"/>
<dbReference type="PANTHER" id="PTHR14303">
    <property type="entry name" value="DNA POLYMERASE DELTA SUBUNIT 4"/>
    <property type="match status" value="1"/>
</dbReference>
<organism evidence="2 3">
    <name type="scientific">Turnera subulata</name>
    <dbReference type="NCBI Taxonomy" id="218843"/>
    <lineage>
        <taxon>Eukaryota</taxon>
        <taxon>Viridiplantae</taxon>
        <taxon>Streptophyta</taxon>
        <taxon>Embryophyta</taxon>
        <taxon>Tracheophyta</taxon>
        <taxon>Spermatophyta</taxon>
        <taxon>Magnoliopsida</taxon>
        <taxon>eudicotyledons</taxon>
        <taxon>Gunneridae</taxon>
        <taxon>Pentapetalae</taxon>
        <taxon>rosids</taxon>
        <taxon>fabids</taxon>
        <taxon>Malpighiales</taxon>
        <taxon>Passifloraceae</taxon>
        <taxon>Turnera</taxon>
    </lineage>
</organism>
<evidence type="ECO:0000313" key="2">
    <source>
        <dbReference type="EMBL" id="KAJ4837706.1"/>
    </source>
</evidence>
<evidence type="ECO:0008006" key="4">
    <source>
        <dbReference type="Google" id="ProtNLM"/>
    </source>
</evidence>
<evidence type="ECO:0000256" key="1">
    <source>
        <dbReference type="SAM" id="MobiDB-lite"/>
    </source>
</evidence>
<evidence type="ECO:0000313" key="3">
    <source>
        <dbReference type="Proteomes" id="UP001141552"/>
    </source>
</evidence>